<protein>
    <submittedName>
        <fullName evidence="2">Uncharacterized protein</fullName>
    </submittedName>
</protein>
<dbReference type="Proteomes" id="UP000294911">
    <property type="component" value="Unassembled WGS sequence"/>
</dbReference>
<dbReference type="Pfam" id="PF19953">
    <property type="entry name" value="EACC1"/>
    <property type="match status" value="1"/>
</dbReference>
<feature type="transmembrane region" description="Helical" evidence="1">
    <location>
        <begin position="61"/>
        <end position="82"/>
    </location>
</feature>
<organism evidence="2 3">
    <name type="scientific">Tamaricihabitans halophyticus</name>
    <dbReference type="NCBI Taxonomy" id="1262583"/>
    <lineage>
        <taxon>Bacteria</taxon>
        <taxon>Bacillati</taxon>
        <taxon>Actinomycetota</taxon>
        <taxon>Actinomycetes</taxon>
        <taxon>Pseudonocardiales</taxon>
        <taxon>Pseudonocardiaceae</taxon>
        <taxon>Tamaricihabitans</taxon>
    </lineage>
</organism>
<gene>
    <name evidence="2" type="ORF">EV191_12211</name>
</gene>
<dbReference type="InterPro" id="IPR045428">
    <property type="entry name" value="EACC1"/>
</dbReference>
<sequence length="136" mass="14769">MHTAQVAIRIDHPATGEPVDTEEELRQLLAWFRYEDAFRGQVRLDTLPTTPHQMGAGWVDAIVGGVSSGAAGALVASVIAWVERRRTRDKGGAVTIEFSTDDGKQLRLSCDSTTAAAELLDQVRTFFDDPNVGADE</sequence>
<name>A0A4R2Q481_9PSEU</name>
<evidence type="ECO:0000313" key="2">
    <source>
        <dbReference type="EMBL" id="TCP43397.1"/>
    </source>
</evidence>
<comment type="caution">
    <text evidence="2">The sequence shown here is derived from an EMBL/GenBank/DDBJ whole genome shotgun (WGS) entry which is preliminary data.</text>
</comment>
<evidence type="ECO:0000313" key="3">
    <source>
        <dbReference type="Proteomes" id="UP000294911"/>
    </source>
</evidence>
<dbReference type="EMBL" id="SLXQ01000022">
    <property type="protein sequence ID" value="TCP43397.1"/>
    <property type="molecule type" value="Genomic_DNA"/>
</dbReference>
<keyword evidence="1" id="KW-0472">Membrane</keyword>
<accession>A0A4R2Q481</accession>
<keyword evidence="1" id="KW-0812">Transmembrane</keyword>
<dbReference type="RefSeq" id="WP_132880697.1">
    <property type="nucleotide sequence ID" value="NZ_SLXQ01000022.1"/>
</dbReference>
<evidence type="ECO:0000256" key="1">
    <source>
        <dbReference type="SAM" id="Phobius"/>
    </source>
</evidence>
<dbReference type="OrthoDB" id="3400184at2"/>
<reference evidence="2 3" key="1">
    <citation type="submission" date="2019-03" db="EMBL/GenBank/DDBJ databases">
        <title>Genomic Encyclopedia of Type Strains, Phase IV (KMG-IV): sequencing the most valuable type-strain genomes for metagenomic binning, comparative biology and taxonomic classification.</title>
        <authorList>
            <person name="Goeker M."/>
        </authorList>
    </citation>
    <scope>NUCLEOTIDE SEQUENCE [LARGE SCALE GENOMIC DNA]</scope>
    <source>
        <strain evidence="2 3">DSM 45765</strain>
    </source>
</reference>
<proteinExistence type="predicted"/>
<dbReference type="AlphaFoldDB" id="A0A4R2Q481"/>
<keyword evidence="1" id="KW-1133">Transmembrane helix</keyword>
<keyword evidence="3" id="KW-1185">Reference proteome</keyword>